<dbReference type="GO" id="GO:0045095">
    <property type="term" value="C:keratin filament"/>
    <property type="evidence" value="ECO:0007669"/>
    <property type="project" value="TreeGrafter"/>
</dbReference>
<dbReference type="Proteomes" id="UP000437017">
    <property type="component" value="Unassembled WGS sequence"/>
</dbReference>
<dbReference type="PANTHER" id="PTHR23169:SF21">
    <property type="entry name" value="EPIPLAKIN"/>
    <property type="match status" value="1"/>
</dbReference>
<dbReference type="AlphaFoldDB" id="A0A643BZ14"/>
<evidence type="ECO:0000256" key="1">
    <source>
        <dbReference type="ARBA" id="ARBA00022553"/>
    </source>
</evidence>
<organism evidence="3 4">
    <name type="scientific">Balaenoptera physalus</name>
    <name type="common">Fin whale</name>
    <name type="synonym">Balaena physalus</name>
    <dbReference type="NCBI Taxonomy" id="9770"/>
    <lineage>
        <taxon>Eukaryota</taxon>
        <taxon>Metazoa</taxon>
        <taxon>Chordata</taxon>
        <taxon>Craniata</taxon>
        <taxon>Vertebrata</taxon>
        <taxon>Euteleostomi</taxon>
        <taxon>Mammalia</taxon>
        <taxon>Eutheria</taxon>
        <taxon>Laurasiatheria</taxon>
        <taxon>Artiodactyla</taxon>
        <taxon>Whippomorpha</taxon>
        <taxon>Cetacea</taxon>
        <taxon>Mysticeti</taxon>
        <taxon>Balaenopteridae</taxon>
        <taxon>Balaenoptera</taxon>
    </lineage>
</organism>
<dbReference type="GO" id="GO:0005198">
    <property type="term" value="F:structural molecule activity"/>
    <property type="evidence" value="ECO:0007669"/>
    <property type="project" value="TreeGrafter"/>
</dbReference>
<dbReference type="PANTHER" id="PTHR23169">
    <property type="entry name" value="ENVOPLAKIN"/>
    <property type="match status" value="1"/>
</dbReference>
<dbReference type="GO" id="GO:0016020">
    <property type="term" value="C:membrane"/>
    <property type="evidence" value="ECO:0007669"/>
    <property type="project" value="TreeGrafter"/>
</dbReference>
<sequence length="684" mass="75361">MAVPDVGARTEVQRHLQGTGGVAGVVLLPAGHKKSFFQATAEHLLPMGATLPVLEAQDATCMLVDPATGRQLWVDEAVRAGLFGPELHRQLLAAEQVVTGYHDPFSGTRIPLFQAMKRELAPAARGGHPARRLPGQRLGSISHRRLASRTPACRRASATGSCWPTGRPVSLWELLFSEAVPVEQRDHLCWVRIPVTPGELLRAEIINQGVYEQLERGRTMAQDVGSLASVQRYLRRTGCTAGLLLPSSQEPLSIHEAPHRHRLHRPLHRGADLSLFQAMKKDLIVREHGICLLETQIATGGVIDPVHSRCLPVDDPSDDTKGFFDPNLQLLECCVRDPNTGLYVLQVVKKGETYMYVDEATRQALQSKTTRMHVGRFADQRVSFWDLLSSPYFTEKRKRGLVQDGCIAGVATPSTQEVMSIYEASRKGLIPAGFAAQLLEAQVATGFMLDPHGHQRLSVDEAMAAGLVGKELQERLLNAEKAAKGYADPTTGHTISFQAMKKKLLKRDLALRLLEVQVATGASWTRCTTTGFRWTRPTDAAVWTRTRTHSLRSRRTALVLLEAQAATGFVINPVENRKLTVQEAFAAGMFSSETYQKLLSAKRSVTGYTDPYTGEQISLFQAVKKDLVVREHGIRLLEAQIATGSVIDPMHSRRLPVDNFTYVQLLQRATPDPETGLFVSSLSG</sequence>
<accession>A0A643BZ14</accession>
<dbReference type="SMART" id="SM00250">
    <property type="entry name" value="PLEC"/>
    <property type="match status" value="11"/>
</dbReference>
<dbReference type="OrthoDB" id="9685363at2759"/>
<dbReference type="GO" id="GO:0042995">
    <property type="term" value="C:cell projection"/>
    <property type="evidence" value="ECO:0007669"/>
    <property type="project" value="UniProtKB-SubCell"/>
</dbReference>
<dbReference type="Gene3D" id="3.90.1290.10">
    <property type="entry name" value="Plakin repeat"/>
    <property type="match status" value="5"/>
</dbReference>
<dbReference type="Pfam" id="PF00681">
    <property type="entry name" value="Plectin"/>
    <property type="match status" value="5"/>
</dbReference>
<reference evidence="3 4" key="1">
    <citation type="journal article" date="2019" name="PLoS ONE">
        <title>Genomic analyses reveal an absence of contemporary introgressive admixture between fin whales and blue whales, despite known hybrids.</title>
        <authorList>
            <person name="Westbury M.V."/>
            <person name="Petersen B."/>
            <person name="Lorenzen E.D."/>
        </authorList>
    </citation>
    <scope>NUCLEOTIDE SEQUENCE [LARGE SCALE GENOMIC DNA]</scope>
    <source>
        <strain evidence="3">FinWhale-01</strain>
    </source>
</reference>
<keyword evidence="4" id="KW-1185">Reference proteome</keyword>
<dbReference type="GO" id="GO:1990254">
    <property type="term" value="F:keratin filament binding"/>
    <property type="evidence" value="ECO:0007669"/>
    <property type="project" value="TreeGrafter"/>
</dbReference>
<proteinExistence type="predicted"/>
<keyword evidence="1" id="KW-0597">Phosphoprotein</keyword>
<dbReference type="GO" id="GO:0005737">
    <property type="term" value="C:cytoplasm"/>
    <property type="evidence" value="ECO:0007669"/>
    <property type="project" value="TreeGrafter"/>
</dbReference>
<protein>
    <submittedName>
        <fullName evidence="3">Uncharacterized protein</fullName>
    </submittedName>
</protein>
<keyword evidence="2" id="KW-0677">Repeat</keyword>
<dbReference type="EMBL" id="SGJD01003389">
    <property type="protein sequence ID" value="KAB0393012.1"/>
    <property type="molecule type" value="Genomic_DNA"/>
</dbReference>
<dbReference type="GO" id="GO:0045110">
    <property type="term" value="P:intermediate filament bundle assembly"/>
    <property type="evidence" value="ECO:0007669"/>
    <property type="project" value="TreeGrafter"/>
</dbReference>
<dbReference type="GO" id="GO:0042060">
    <property type="term" value="P:wound healing"/>
    <property type="evidence" value="ECO:0007669"/>
    <property type="project" value="TreeGrafter"/>
</dbReference>
<comment type="caution">
    <text evidence="3">The sequence shown here is derived from an EMBL/GenBank/DDBJ whole genome shotgun (WGS) entry which is preliminary data.</text>
</comment>
<feature type="non-terminal residue" evidence="3">
    <location>
        <position position="684"/>
    </location>
</feature>
<dbReference type="GO" id="GO:0030054">
    <property type="term" value="C:cell junction"/>
    <property type="evidence" value="ECO:0007669"/>
    <property type="project" value="TreeGrafter"/>
</dbReference>
<name>A0A643BZ14_BALPH</name>
<dbReference type="InterPro" id="IPR035915">
    <property type="entry name" value="Plakin_repeat_sf"/>
</dbReference>
<evidence type="ECO:0000313" key="4">
    <source>
        <dbReference type="Proteomes" id="UP000437017"/>
    </source>
</evidence>
<evidence type="ECO:0000313" key="3">
    <source>
        <dbReference type="EMBL" id="KAB0393012.1"/>
    </source>
</evidence>
<evidence type="ECO:0000256" key="2">
    <source>
        <dbReference type="ARBA" id="ARBA00022737"/>
    </source>
</evidence>
<dbReference type="SUPFAM" id="SSF75399">
    <property type="entry name" value="Plakin repeat"/>
    <property type="match status" value="4"/>
</dbReference>
<dbReference type="InterPro" id="IPR001101">
    <property type="entry name" value="Plectin_repeat"/>
</dbReference>
<dbReference type="InterPro" id="IPR043197">
    <property type="entry name" value="Plakin"/>
</dbReference>
<gene>
    <name evidence="3" type="ORF">E2I00_010726</name>
</gene>